<evidence type="ECO:0000313" key="2">
    <source>
        <dbReference type="Proteomes" id="UP001056120"/>
    </source>
</evidence>
<dbReference type="Proteomes" id="UP001056120">
    <property type="component" value="Linkage Group LG22"/>
</dbReference>
<proteinExistence type="predicted"/>
<accession>A0ACB9BYL3</accession>
<gene>
    <name evidence="1" type="ORF">L1987_66837</name>
</gene>
<reference evidence="2" key="1">
    <citation type="journal article" date="2022" name="Mol. Ecol. Resour.">
        <title>The genomes of chicory, endive, great burdock and yacon provide insights into Asteraceae palaeo-polyploidization history and plant inulin production.</title>
        <authorList>
            <person name="Fan W."/>
            <person name="Wang S."/>
            <person name="Wang H."/>
            <person name="Wang A."/>
            <person name="Jiang F."/>
            <person name="Liu H."/>
            <person name="Zhao H."/>
            <person name="Xu D."/>
            <person name="Zhang Y."/>
        </authorList>
    </citation>
    <scope>NUCLEOTIDE SEQUENCE [LARGE SCALE GENOMIC DNA]</scope>
    <source>
        <strain evidence="2">cv. Yunnan</strain>
    </source>
</reference>
<organism evidence="1 2">
    <name type="scientific">Smallanthus sonchifolius</name>
    <dbReference type="NCBI Taxonomy" id="185202"/>
    <lineage>
        <taxon>Eukaryota</taxon>
        <taxon>Viridiplantae</taxon>
        <taxon>Streptophyta</taxon>
        <taxon>Embryophyta</taxon>
        <taxon>Tracheophyta</taxon>
        <taxon>Spermatophyta</taxon>
        <taxon>Magnoliopsida</taxon>
        <taxon>eudicotyledons</taxon>
        <taxon>Gunneridae</taxon>
        <taxon>Pentapetalae</taxon>
        <taxon>asterids</taxon>
        <taxon>campanulids</taxon>
        <taxon>Asterales</taxon>
        <taxon>Asteraceae</taxon>
        <taxon>Asteroideae</taxon>
        <taxon>Heliantheae alliance</taxon>
        <taxon>Millerieae</taxon>
        <taxon>Smallanthus</taxon>
    </lineage>
</organism>
<keyword evidence="2" id="KW-1185">Reference proteome</keyword>
<comment type="caution">
    <text evidence="1">The sequence shown here is derived from an EMBL/GenBank/DDBJ whole genome shotgun (WGS) entry which is preliminary data.</text>
</comment>
<dbReference type="EMBL" id="CM042039">
    <property type="protein sequence ID" value="KAI3727029.1"/>
    <property type="molecule type" value="Genomic_DNA"/>
</dbReference>
<protein>
    <submittedName>
        <fullName evidence="1">Uncharacterized protein</fullName>
    </submittedName>
</protein>
<evidence type="ECO:0000313" key="1">
    <source>
        <dbReference type="EMBL" id="KAI3727029.1"/>
    </source>
</evidence>
<sequence length="198" mass="21817">MAQNFSTKRQETQITKILGGRISDYGSIDCGGRFVYPFDQKLQDRKKDVDVSRIGSISGSTNKRKISPIVSDRVGKQVKIYSRNRILPTGSVISRSSSPNSSTGFGSIESCSVAAESERHIFPVESFHDQEIENEGEYVGARNLSKSKWAFEDSPIIESDVSNSSSESGEFKQEAFERNVEVSSFSGDIVALTEKVSL</sequence>
<reference evidence="1 2" key="2">
    <citation type="journal article" date="2022" name="Mol. Ecol. Resour.">
        <title>The genomes of chicory, endive, great burdock and yacon provide insights into Asteraceae paleo-polyploidization history and plant inulin production.</title>
        <authorList>
            <person name="Fan W."/>
            <person name="Wang S."/>
            <person name="Wang H."/>
            <person name="Wang A."/>
            <person name="Jiang F."/>
            <person name="Liu H."/>
            <person name="Zhao H."/>
            <person name="Xu D."/>
            <person name="Zhang Y."/>
        </authorList>
    </citation>
    <scope>NUCLEOTIDE SEQUENCE [LARGE SCALE GENOMIC DNA]</scope>
    <source>
        <strain evidence="2">cv. Yunnan</strain>
        <tissue evidence="1">Leaves</tissue>
    </source>
</reference>
<name>A0ACB9BYL3_9ASTR</name>